<dbReference type="EMBL" id="QBUD01000011">
    <property type="protein sequence ID" value="PUB12122.1"/>
    <property type="molecule type" value="Genomic_DNA"/>
</dbReference>
<reference evidence="1 2" key="1">
    <citation type="submission" date="2018-04" db="EMBL/GenBank/DDBJ databases">
        <title>Genomic Encyclopedia of Archaeal and Bacterial Type Strains, Phase II (KMG-II): from individual species to whole genera.</title>
        <authorList>
            <person name="Goeker M."/>
        </authorList>
    </citation>
    <scope>NUCLEOTIDE SEQUENCE [LARGE SCALE GENOMIC DNA]</scope>
    <source>
        <strain evidence="1 2">DSM 29955</strain>
    </source>
</reference>
<proteinExistence type="predicted"/>
<accession>A0A2T6KB75</accession>
<dbReference type="AlphaFoldDB" id="A0A2T6KB75"/>
<dbReference type="Proteomes" id="UP000244523">
    <property type="component" value="Unassembled WGS sequence"/>
</dbReference>
<dbReference type="RefSeq" id="WP_245882721.1">
    <property type="nucleotide sequence ID" value="NZ_QBUD01000011.1"/>
</dbReference>
<protein>
    <recommendedName>
        <fullName evidence="3">Carbohydrate binding protein</fullName>
    </recommendedName>
</protein>
<evidence type="ECO:0000313" key="1">
    <source>
        <dbReference type="EMBL" id="PUB12122.1"/>
    </source>
</evidence>
<organism evidence="1 2">
    <name type="scientific">Yoonia sediminilitoris</name>
    <dbReference type="NCBI Taxonomy" id="1286148"/>
    <lineage>
        <taxon>Bacteria</taxon>
        <taxon>Pseudomonadati</taxon>
        <taxon>Pseudomonadota</taxon>
        <taxon>Alphaproteobacteria</taxon>
        <taxon>Rhodobacterales</taxon>
        <taxon>Paracoccaceae</taxon>
        <taxon>Yoonia</taxon>
    </lineage>
</organism>
<comment type="caution">
    <text evidence="1">The sequence shown here is derived from an EMBL/GenBank/DDBJ whole genome shotgun (WGS) entry which is preliminary data.</text>
</comment>
<evidence type="ECO:0000313" key="2">
    <source>
        <dbReference type="Proteomes" id="UP000244523"/>
    </source>
</evidence>
<dbReference type="Gene3D" id="2.10.10.20">
    <property type="entry name" value="Carbohydrate-binding module superfamily 5/12"/>
    <property type="match status" value="1"/>
</dbReference>
<keyword evidence="2" id="KW-1185">Reference proteome</keyword>
<name>A0A2T6KB75_9RHOB</name>
<evidence type="ECO:0008006" key="3">
    <source>
        <dbReference type="Google" id="ProtNLM"/>
    </source>
</evidence>
<gene>
    <name evidence="1" type="ORF">C8N45_11199</name>
</gene>
<sequence length="542" mass="56490">MLGLGLGSLTSRAQGQDGGVGHTAPLAEFFVSGGGQRVALAQGVDANLSIFTEISPTHVVWMELDNNNPATRLSWRETLVAELRNIYTVRELTLSSGWSQLQSSGSGLSGSYIGNRAISTSSATATADVIVGRADPYDVWIYYTGRTNGGYARVDIDGDQVLVNELTDPDAVGFKAFSTFSATDLQRRISVKIASGLTGDHVVTISNGGTATPGGGNILIEAVAITGNLAGPQVLPPLWQPGTTYEMGDEVQFGGRYYAARANGQSGVVGPTHVSGIASDGALDWRVDHRPTYPKFVSIDYASEREYAASVTSGGASTVLGGQTHGFDALDSRTIELDGAPWVPVTTGNGLSVGTQANLVEQTKWRSSTGVDLADCTLSRAITPGTVSHGVAVTGTGPDVNFDWLYAGMLPLVAWDGESRRTIAQTVTAAGYAPVVMDDYAGVNPPNIDFAGADRLGIAATVADDTLIYGHEAGATLVAGNIVNQFDTFLRPNLNATVKGGSLDWQAKAYITGSAAGGLQLGSGDALGFFSRHVMRVETGTT</sequence>